<dbReference type="Proteomes" id="UP001139522">
    <property type="component" value="Unassembled WGS sequence"/>
</dbReference>
<feature type="transmembrane region" description="Helical" evidence="8">
    <location>
        <begin position="298"/>
        <end position="322"/>
    </location>
</feature>
<dbReference type="EMBL" id="JAMZEG020000004">
    <property type="protein sequence ID" value="MDE8604339.1"/>
    <property type="molecule type" value="Genomic_DNA"/>
</dbReference>
<keyword evidence="3" id="KW-0813">Transport</keyword>
<feature type="transmembrane region" description="Helical" evidence="8">
    <location>
        <begin position="166"/>
        <end position="190"/>
    </location>
</feature>
<dbReference type="SUPFAM" id="SSF81345">
    <property type="entry name" value="ABC transporter involved in vitamin B12 uptake, BtuC"/>
    <property type="match status" value="1"/>
</dbReference>
<keyword evidence="5 8" id="KW-0812">Transmembrane</keyword>
<feature type="transmembrane region" description="Helical" evidence="8">
    <location>
        <begin position="75"/>
        <end position="95"/>
    </location>
</feature>
<keyword evidence="6 8" id="KW-1133">Transmembrane helix</keyword>
<evidence type="ECO:0000313" key="10">
    <source>
        <dbReference type="Proteomes" id="UP001139522"/>
    </source>
</evidence>
<dbReference type="PANTHER" id="PTHR30472:SF25">
    <property type="entry name" value="ABC TRANSPORTER PERMEASE PROTEIN MJ0876-RELATED"/>
    <property type="match status" value="1"/>
</dbReference>
<evidence type="ECO:0000256" key="4">
    <source>
        <dbReference type="ARBA" id="ARBA00022475"/>
    </source>
</evidence>
<dbReference type="CDD" id="cd06550">
    <property type="entry name" value="TM_ABC_iron-siderophores_like"/>
    <property type="match status" value="1"/>
</dbReference>
<feature type="transmembrane region" description="Helical" evidence="8">
    <location>
        <begin position="329"/>
        <end position="346"/>
    </location>
</feature>
<evidence type="ECO:0000256" key="3">
    <source>
        <dbReference type="ARBA" id="ARBA00022448"/>
    </source>
</evidence>
<feature type="transmembrane region" description="Helical" evidence="8">
    <location>
        <begin position="210"/>
        <end position="228"/>
    </location>
</feature>
<organism evidence="9 10">
    <name type="scientific">Marinomonas maritima</name>
    <dbReference type="NCBI Taxonomy" id="2940935"/>
    <lineage>
        <taxon>Bacteria</taxon>
        <taxon>Pseudomonadati</taxon>
        <taxon>Pseudomonadota</taxon>
        <taxon>Gammaproteobacteria</taxon>
        <taxon>Oceanospirillales</taxon>
        <taxon>Oceanospirillaceae</taxon>
        <taxon>Marinomonas</taxon>
    </lineage>
</organism>
<dbReference type="InterPro" id="IPR037294">
    <property type="entry name" value="ABC_BtuC-like"/>
</dbReference>
<evidence type="ECO:0000256" key="7">
    <source>
        <dbReference type="ARBA" id="ARBA00023136"/>
    </source>
</evidence>
<sequence>MQEIISLHQKRGKRQRMAIPLTLGLLFCSAFLALVVGAVPLSESDLLTYVSHGFAQTHSSLSTRVLFEIRLPRTVLSLFVGGALGLCGAAMQALFRNPLADPSLIGVAGGGALGAVAVIVLGHSMFPQAMTVFGMYALPIGAMLGCLGVCAIIYRLSNRQGQFTIITLLLSGIAVNAIVGSLIGILTLVSSDSELRELTFWTMGNLGGNSWALTLPVLMFIFISLIGLSRLAKPLNLYLLGEAQAQHLGVSVSHLKKKVFIYTAMAVGAAVSISGTIGFVGFVVPHLVRILIGPDHRFLFPVSMLFGASFLTITDIIARIVIVPAELPIGLVTSALGGPFFLFVLYRQTGRY</sequence>
<evidence type="ECO:0000256" key="6">
    <source>
        <dbReference type="ARBA" id="ARBA00022989"/>
    </source>
</evidence>
<dbReference type="Gene3D" id="1.10.3470.10">
    <property type="entry name" value="ABC transporter involved in vitamin B12 uptake, BtuC"/>
    <property type="match status" value="1"/>
</dbReference>
<feature type="transmembrane region" description="Helical" evidence="8">
    <location>
        <begin position="132"/>
        <end position="154"/>
    </location>
</feature>
<reference evidence="9" key="1">
    <citation type="submission" date="2023-01" db="EMBL/GenBank/DDBJ databases">
        <title>Psychroserpens sp. MSW6 and Marinomonas sp. RSW2, isolated from seawater.</title>
        <authorList>
            <person name="Kristyanto S."/>
            <person name="Jung J."/>
            <person name="Kim J.M."/>
            <person name="Jeon C.O."/>
        </authorList>
    </citation>
    <scope>NUCLEOTIDE SEQUENCE</scope>
    <source>
        <strain evidence="9">RSW2</strain>
    </source>
</reference>
<evidence type="ECO:0000256" key="5">
    <source>
        <dbReference type="ARBA" id="ARBA00022692"/>
    </source>
</evidence>
<proteinExistence type="inferred from homology"/>
<gene>
    <name evidence="9" type="ORF">M3I01_015815</name>
</gene>
<dbReference type="RefSeq" id="WP_255896884.1">
    <property type="nucleotide sequence ID" value="NZ_JAMZEG020000004.1"/>
</dbReference>
<evidence type="ECO:0000313" key="9">
    <source>
        <dbReference type="EMBL" id="MDE8604339.1"/>
    </source>
</evidence>
<feature type="transmembrane region" description="Helical" evidence="8">
    <location>
        <begin position="104"/>
        <end position="126"/>
    </location>
</feature>
<comment type="similarity">
    <text evidence="2">Belongs to the binding-protein-dependent transport system permease family. FecCD subfamily.</text>
</comment>
<keyword evidence="7 8" id="KW-0472">Membrane</keyword>
<feature type="transmembrane region" description="Helical" evidence="8">
    <location>
        <begin position="21"/>
        <end position="41"/>
    </location>
</feature>
<accession>A0ABT5WHR0</accession>
<dbReference type="InterPro" id="IPR000522">
    <property type="entry name" value="ABC_transptr_permease_BtuC"/>
</dbReference>
<keyword evidence="10" id="KW-1185">Reference proteome</keyword>
<evidence type="ECO:0000256" key="1">
    <source>
        <dbReference type="ARBA" id="ARBA00004651"/>
    </source>
</evidence>
<keyword evidence="4" id="KW-1003">Cell membrane</keyword>
<dbReference type="PANTHER" id="PTHR30472">
    <property type="entry name" value="FERRIC ENTEROBACTIN TRANSPORT SYSTEM PERMEASE PROTEIN"/>
    <property type="match status" value="1"/>
</dbReference>
<protein>
    <submittedName>
        <fullName evidence="9">Iron ABC transporter permease</fullName>
    </submittedName>
</protein>
<evidence type="ECO:0000256" key="2">
    <source>
        <dbReference type="ARBA" id="ARBA00007935"/>
    </source>
</evidence>
<comment type="subcellular location">
    <subcellularLocation>
        <location evidence="1">Cell membrane</location>
        <topology evidence="1">Multi-pass membrane protein</topology>
    </subcellularLocation>
</comment>
<name>A0ABT5WHR0_9GAMM</name>
<dbReference type="Pfam" id="PF01032">
    <property type="entry name" value="FecCD"/>
    <property type="match status" value="1"/>
</dbReference>
<comment type="caution">
    <text evidence="9">The sequence shown here is derived from an EMBL/GenBank/DDBJ whole genome shotgun (WGS) entry which is preliminary data.</text>
</comment>
<evidence type="ECO:0000256" key="8">
    <source>
        <dbReference type="SAM" id="Phobius"/>
    </source>
</evidence>
<feature type="transmembrane region" description="Helical" evidence="8">
    <location>
        <begin position="259"/>
        <end position="292"/>
    </location>
</feature>